<dbReference type="AlphaFoldDB" id="A0A1R3J319"/>
<reference evidence="2 3" key="1">
    <citation type="submission" date="2013-09" db="EMBL/GenBank/DDBJ databases">
        <title>Corchorus capsularis genome sequencing.</title>
        <authorList>
            <person name="Alam M."/>
            <person name="Haque M.S."/>
            <person name="Islam M.S."/>
            <person name="Emdad E.M."/>
            <person name="Islam M.M."/>
            <person name="Ahmed B."/>
            <person name="Halim A."/>
            <person name="Hossen Q.M.M."/>
            <person name="Hossain M.Z."/>
            <person name="Ahmed R."/>
            <person name="Khan M.M."/>
            <person name="Islam R."/>
            <person name="Rashid M.M."/>
            <person name="Khan S.A."/>
            <person name="Rahman M.S."/>
            <person name="Alam M."/>
        </authorList>
    </citation>
    <scope>NUCLEOTIDE SEQUENCE [LARGE SCALE GENOMIC DNA]</scope>
    <source>
        <strain evidence="3">cv. CVL-1</strain>
        <tissue evidence="2">Whole seedling</tissue>
    </source>
</reference>
<evidence type="ECO:0000313" key="2">
    <source>
        <dbReference type="EMBL" id="OMO89214.1"/>
    </source>
</evidence>
<feature type="region of interest" description="Disordered" evidence="1">
    <location>
        <begin position="131"/>
        <end position="188"/>
    </location>
</feature>
<feature type="compositionally biased region" description="Polar residues" evidence="1">
    <location>
        <begin position="166"/>
        <end position="188"/>
    </location>
</feature>
<comment type="caution">
    <text evidence="2">The sequence shown here is derived from an EMBL/GenBank/DDBJ whole genome shotgun (WGS) entry which is preliminary data.</text>
</comment>
<keyword evidence="3" id="KW-1185">Reference proteome</keyword>
<protein>
    <submittedName>
        <fullName evidence="2">Transcription factor MYB39-like protein</fullName>
    </submittedName>
</protein>
<gene>
    <name evidence="2" type="ORF">CCACVL1_07986</name>
</gene>
<sequence>MNIPLDNALRLQSDAAQLAKIQLLHNIFQILGTNGGTSSSSIPTMEAMNFLAGPTFRENNSQLHELLRMNSQLEGNSNNNNILPFPNIAPHELTQLHSNFLNLEASNSHQNQIQLSDYHPQVMKECPNNINEHFASSSSSPANYNIPTSSQLPALVPASPDHKRPNTANQSENNKISPNDHISNHSSTSTTFEAWGDLMDDEASDSYWRDIIDQASSQSWPIS</sequence>
<evidence type="ECO:0000313" key="3">
    <source>
        <dbReference type="Proteomes" id="UP000188268"/>
    </source>
</evidence>
<organism evidence="2 3">
    <name type="scientific">Corchorus capsularis</name>
    <name type="common">Jute</name>
    <dbReference type="NCBI Taxonomy" id="210143"/>
    <lineage>
        <taxon>Eukaryota</taxon>
        <taxon>Viridiplantae</taxon>
        <taxon>Streptophyta</taxon>
        <taxon>Embryophyta</taxon>
        <taxon>Tracheophyta</taxon>
        <taxon>Spermatophyta</taxon>
        <taxon>Magnoliopsida</taxon>
        <taxon>eudicotyledons</taxon>
        <taxon>Gunneridae</taxon>
        <taxon>Pentapetalae</taxon>
        <taxon>rosids</taxon>
        <taxon>malvids</taxon>
        <taxon>Malvales</taxon>
        <taxon>Malvaceae</taxon>
        <taxon>Grewioideae</taxon>
        <taxon>Apeibeae</taxon>
        <taxon>Corchorus</taxon>
    </lineage>
</organism>
<evidence type="ECO:0000256" key="1">
    <source>
        <dbReference type="SAM" id="MobiDB-lite"/>
    </source>
</evidence>
<accession>A0A1R3J319</accession>
<dbReference type="Gramene" id="OMO89214">
    <property type="protein sequence ID" value="OMO89214"/>
    <property type="gene ID" value="CCACVL1_07986"/>
</dbReference>
<feature type="compositionally biased region" description="Polar residues" evidence="1">
    <location>
        <begin position="131"/>
        <end position="152"/>
    </location>
</feature>
<dbReference type="EMBL" id="AWWV01008806">
    <property type="protein sequence ID" value="OMO89214.1"/>
    <property type="molecule type" value="Genomic_DNA"/>
</dbReference>
<proteinExistence type="predicted"/>
<dbReference type="Proteomes" id="UP000188268">
    <property type="component" value="Unassembled WGS sequence"/>
</dbReference>
<dbReference type="OrthoDB" id="2143914at2759"/>
<name>A0A1R3J319_COCAP</name>
<dbReference type="OMA" id="HNIFQIL"/>